<sequence>MASQNNLGSITLLNKVAGEERSEGEIKGINITEDAENTDNVEGVKEAERMKGVEITEFQEIESYFDQAISVIYE</sequence>
<dbReference type="EMBL" id="LLXJ01000047">
    <property type="protein sequence ID" value="PKC16446.1"/>
    <property type="molecule type" value="Genomic_DNA"/>
</dbReference>
<dbReference type="AlphaFoldDB" id="A0A2N0QBI8"/>
<gene>
    <name evidence="1" type="ORF">RhiirA5_407044</name>
</gene>
<accession>A0A2N0QBI8</accession>
<protein>
    <submittedName>
        <fullName evidence="1">Uncharacterized protein</fullName>
    </submittedName>
</protein>
<reference evidence="1 2" key="2">
    <citation type="submission" date="2017-09" db="EMBL/GenBank/DDBJ databases">
        <title>Extensive intraspecific genome diversity in a model arbuscular mycorrhizal fungus.</title>
        <authorList>
            <person name="Chen E.C."/>
            <person name="Morin E."/>
            <person name="Beaudet D."/>
            <person name="Noel J."/>
            <person name="Ndikumana S."/>
            <person name="Charron P."/>
            <person name="St-Onge C."/>
            <person name="Giorgi J."/>
            <person name="Grigoriev I.V."/>
            <person name="Roux C."/>
            <person name="Martin F.M."/>
            <person name="Corradi N."/>
        </authorList>
    </citation>
    <scope>NUCLEOTIDE SEQUENCE [LARGE SCALE GENOMIC DNA]</scope>
    <source>
        <strain evidence="1 2">A5</strain>
    </source>
</reference>
<evidence type="ECO:0000313" key="2">
    <source>
        <dbReference type="Proteomes" id="UP000232722"/>
    </source>
</evidence>
<proteinExistence type="predicted"/>
<organism evidence="1 2">
    <name type="scientific">Rhizophagus irregularis</name>
    <dbReference type="NCBI Taxonomy" id="588596"/>
    <lineage>
        <taxon>Eukaryota</taxon>
        <taxon>Fungi</taxon>
        <taxon>Fungi incertae sedis</taxon>
        <taxon>Mucoromycota</taxon>
        <taxon>Glomeromycotina</taxon>
        <taxon>Glomeromycetes</taxon>
        <taxon>Glomerales</taxon>
        <taxon>Glomeraceae</taxon>
        <taxon>Rhizophagus</taxon>
    </lineage>
</organism>
<dbReference type="Proteomes" id="UP000232722">
    <property type="component" value="Unassembled WGS sequence"/>
</dbReference>
<name>A0A2N0QBI8_9GLOM</name>
<reference evidence="1 2" key="1">
    <citation type="submission" date="2016-04" db="EMBL/GenBank/DDBJ databases">
        <title>Genome analyses suggest a sexual origin of heterokaryosis in a supposedly ancient asexual fungus.</title>
        <authorList>
            <person name="Ropars J."/>
            <person name="Sedzielewska K."/>
            <person name="Noel J."/>
            <person name="Charron P."/>
            <person name="Farinelli L."/>
            <person name="Marton T."/>
            <person name="Kruger M."/>
            <person name="Pelin A."/>
            <person name="Brachmann A."/>
            <person name="Corradi N."/>
        </authorList>
    </citation>
    <scope>NUCLEOTIDE SEQUENCE [LARGE SCALE GENOMIC DNA]</scope>
    <source>
        <strain evidence="1 2">A5</strain>
    </source>
</reference>
<evidence type="ECO:0000313" key="1">
    <source>
        <dbReference type="EMBL" id="PKC16446.1"/>
    </source>
</evidence>
<comment type="caution">
    <text evidence="1">The sequence shown here is derived from an EMBL/GenBank/DDBJ whole genome shotgun (WGS) entry which is preliminary data.</text>
</comment>